<dbReference type="AlphaFoldDB" id="I3C1X6"/>
<keyword evidence="1" id="KW-0472">Membrane</keyword>
<evidence type="ECO:0000256" key="1">
    <source>
        <dbReference type="SAM" id="Phobius"/>
    </source>
</evidence>
<keyword evidence="1" id="KW-1133">Transmembrane helix</keyword>
<dbReference type="EMBL" id="JH651379">
    <property type="protein sequence ID" value="EIJ37619.1"/>
    <property type="molecule type" value="Genomic_DNA"/>
</dbReference>
<dbReference type="PROSITE" id="PS51257">
    <property type="entry name" value="PROKAR_LIPOPROTEIN"/>
    <property type="match status" value="1"/>
</dbReference>
<gene>
    <name evidence="3" type="ORF">JoomaDRAFT_0578</name>
</gene>
<dbReference type="Proteomes" id="UP000004690">
    <property type="component" value="Unassembled WGS sequence"/>
</dbReference>
<protein>
    <submittedName>
        <fullName evidence="3">Uncharacterized protein</fullName>
    </submittedName>
</protein>
<sequence length="88" mass="9885">MIMKKGHFLIVTLLLPLAAMACPECERSQPGILKGIGHGAGPQQQWDYVIVILTSIIVLISLYYSIKWIIKPGETKPSHIKRKILNFD</sequence>
<name>I3C1X6_9FLAO</name>
<proteinExistence type="predicted"/>
<dbReference type="OrthoDB" id="678322at2"/>
<feature type="transmembrane region" description="Helical" evidence="1">
    <location>
        <begin position="45"/>
        <end position="66"/>
    </location>
</feature>
<accession>I3C1X6</accession>
<organism evidence="3 4">
    <name type="scientific">Galbibacter orientalis DSM 19592</name>
    <dbReference type="NCBI Taxonomy" id="926559"/>
    <lineage>
        <taxon>Bacteria</taxon>
        <taxon>Pseudomonadati</taxon>
        <taxon>Bacteroidota</taxon>
        <taxon>Flavobacteriia</taxon>
        <taxon>Flavobacteriales</taxon>
        <taxon>Flavobacteriaceae</taxon>
        <taxon>Galbibacter</taxon>
    </lineage>
</organism>
<evidence type="ECO:0000256" key="2">
    <source>
        <dbReference type="SAM" id="SignalP"/>
    </source>
</evidence>
<evidence type="ECO:0000313" key="4">
    <source>
        <dbReference type="Proteomes" id="UP000004690"/>
    </source>
</evidence>
<evidence type="ECO:0000313" key="3">
    <source>
        <dbReference type="EMBL" id="EIJ37619.1"/>
    </source>
</evidence>
<reference evidence="3 4" key="1">
    <citation type="submission" date="2012-02" db="EMBL/GenBank/DDBJ databases">
        <title>Improved High-Quality Draft genome of Joostella marina DSM 19592.</title>
        <authorList>
            <consortium name="US DOE Joint Genome Institute (JGI-PGF)"/>
            <person name="Lucas S."/>
            <person name="Copeland A."/>
            <person name="Lapidus A."/>
            <person name="Bruce D."/>
            <person name="Goodwin L."/>
            <person name="Pitluck S."/>
            <person name="Peters L."/>
            <person name="Chertkov O."/>
            <person name="Ovchinnikova G."/>
            <person name="Kyrpides N."/>
            <person name="Mavromatis K."/>
            <person name="Detter J.C."/>
            <person name="Han C."/>
            <person name="Land M."/>
            <person name="Hauser L."/>
            <person name="Markowitz V."/>
            <person name="Cheng J.-F."/>
            <person name="Hugenholtz P."/>
            <person name="Woyke T."/>
            <person name="Wu D."/>
            <person name="Tindall B."/>
            <person name="Brambilla E."/>
            <person name="Klenk H.-P."/>
            <person name="Eisen J.A."/>
        </authorList>
    </citation>
    <scope>NUCLEOTIDE SEQUENCE [LARGE SCALE GENOMIC DNA]</scope>
    <source>
        <strain evidence="3 4">DSM 19592</strain>
    </source>
</reference>
<keyword evidence="4" id="KW-1185">Reference proteome</keyword>
<keyword evidence="2" id="KW-0732">Signal</keyword>
<dbReference type="STRING" id="926559.JoomaDRAFT_0578"/>
<dbReference type="HOGENOM" id="CLU_2480163_0_0_10"/>
<feature type="signal peptide" evidence="2">
    <location>
        <begin position="1"/>
        <end position="21"/>
    </location>
</feature>
<feature type="chain" id="PRO_5003668222" evidence="2">
    <location>
        <begin position="22"/>
        <end position="88"/>
    </location>
</feature>
<dbReference type="eggNOG" id="ENOG5033018">
    <property type="taxonomic scope" value="Bacteria"/>
</dbReference>
<keyword evidence="1" id="KW-0812">Transmembrane</keyword>